<dbReference type="EMBL" id="CP042434">
    <property type="protein sequence ID" value="QEC71984.1"/>
    <property type="molecule type" value="Genomic_DNA"/>
</dbReference>
<gene>
    <name evidence="1" type="ORF">FSB73_10180</name>
</gene>
<keyword evidence="2" id="KW-1185">Reference proteome</keyword>
<evidence type="ECO:0000313" key="1">
    <source>
        <dbReference type="EMBL" id="QEC71984.1"/>
    </source>
</evidence>
<organism evidence="1 2">
    <name type="scientific">Arachidicoccus ginsenosidivorans</name>
    <dbReference type="NCBI Taxonomy" id="496057"/>
    <lineage>
        <taxon>Bacteria</taxon>
        <taxon>Pseudomonadati</taxon>
        <taxon>Bacteroidota</taxon>
        <taxon>Chitinophagia</taxon>
        <taxon>Chitinophagales</taxon>
        <taxon>Chitinophagaceae</taxon>
        <taxon>Arachidicoccus</taxon>
    </lineage>
</organism>
<dbReference type="RefSeq" id="WP_146781541.1">
    <property type="nucleotide sequence ID" value="NZ_CP042434.1"/>
</dbReference>
<dbReference type="KEGG" id="agi:FSB73_10180"/>
<protein>
    <submittedName>
        <fullName evidence="1">Uncharacterized protein</fullName>
    </submittedName>
</protein>
<proteinExistence type="predicted"/>
<reference evidence="1 2" key="1">
    <citation type="journal article" date="2017" name="Int. J. Syst. Evol. Microbiol.">
        <title>Arachidicoccus ginsenosidivorans sp. nov., with ginsenoside-converting activity isolated from ginseng cultivating soil.</title>
        <authorList>
            <person name="Siddiqi M.Z."/>
            <person name="Aslam Z."/>
            <person name="Im W.T."/>
        </authorList>
    </citation>
    <scope>NUCLEOTIDE SEQUENCE [LARGE SCALE GENOMIC DNA]</scope>
    <source>
        <strain evidence="1 2">Gsoil 809</strain>
    </source>
</reference>
<dbReference type="AlphaFoldDB" id="A0A5B8VK87"/>
<dbReference type="Proteomes" id="UP000321291">
    <property type="component" value="Chromosome"/>
</dbReference>
<sequence>MDISEYIDLLKEINLNYKINEQENQYNEVDGLSSILKNKLNEAKIDKRWTQFKECLAQKVEWYSINDLTTFSYSLPCFKIIAKLNIDSQYIIQIFVSVISNYFAFKIKEKPLTIIDISTIKDEIVNYPEINSKIKDLFNKQNIFMDLKEKQMQLKGLLESIPEFYKLFKDETETIYSLNEYPANLKDCMAKVLDCQTKIFKYKPLDSKFANNIIPGVTTNLKVEGTATLFDCVFTDVI</sequence>
<name>A0A5B8VK87_9BACT</name>
<evidence type="ECO:0000313" key="2">
    <source>
        <dbReference type="Proteomes" id="UP000321291"/>
    </source>
</evidence>
<accession>A0A5B8VK87</accession>